<evidence type="ECO:0000313" key="2">
    <source>
        <dbReference type="EMBL" id="CAG7653390.1"/>
    </source>
</evidence>
<comment type="caution">
    <text evidence="2">The sequence shown here is derived from an EMBL/GenBank/DDBJ whole genome shotgun (WGS) entry which is preliminary data.</text>
</comment>
<proteinExistence type="predicted"/>
<organism evidence="2 3">
    <name type="scientific">Actinacidiphila bryophytorum</name>
    <dbReference type="NCBI Taxonomy" id="1436133"/>
    <lineage>
        <taxon>Bacteria</taxon>
        <taxon>Bacillati</taxon>
        <taxon>Actinomycetota</taxon>
        <taxon>Actinomycetes</taxon>
        <taxon>Kitasatosporales</taxon>
        <taxon>Streptomycetaceae</taxon>
        <taxon>Actinacidiphila</taxon>
    </lineage>
</organism>
<gene>
    <name evidence="2" type="ORF">SBRY_60132</name>
</gene>
<dbReference type="AlphaFoldDB" id="A0A9W4H617"/>
<feature type="compositionally biased region" description="Basic residues" evidence="1">
    <location>
        <begin position="89"/>
        <end position="103"/>
    </location>
</feature>
<name>A0A9W4H617_9ACTN</name>
<keyword evidence="3" id="KW-1185">Reference proteome</keyword>
<dbReference type="Proteomes" id="UP001153328">
    <property type="component" value="Unassembled WGS sequence"/>
</dbReference>
<sequence>MVRTPTSGALSAPKPPSPPPFPRPRGHLFGGAEPPGGTARPAPTGGAGRHRPEGAVSVGDGPPAGGELGAQFPAPLKTLAARRKDTPSHRGRREARHLRKGTRKPPQPGDARPLREGGG</sequence>
<evidence type="ECO:0000256" key="1">
    <source>
        <dbReference type="SAM" id="MobiDB-lite"/>
    </source>
</evidence>
<feature type="region of interest" description="Disordered" evidence="1">
    <location>
        <begin position="1"/>
        <end position="119"/>
    </location>
</feature>
<evidence type="ECO:0000313" key="3">
    <source>
        <dbReference type="Proteomes" id="UP001153328"/>
    </source>
</evidence>
<accession>A0A9W4H617</accession>
<protein>
    <submittedName>
        <fullName evidence="2">Uncharacterized protein</fullName>
    </submittedName>
</protein>
<feature type="compositionally biased region" description="Low complexity" evidence="1">
    <location>
        <begin position="30"/>
        <end position="44"/>
    </location>
</feature>
<dbReference type="EMBL" id="CAJVAX010000020">
    <property type="protein sequence ID" value="CAG7653390.1"/>
    <property type="molecule type" value="Genomic_DNA"/>
</dbReference>
<feature type="compositionally biased region" description="Pro residues" evidence="1">
    <location>
        <begin position="13"/>
        <end position="23"/>
    </location>
</feature>
<reference evidence="2" key="1">
    <citation type="submission" date="2021-06" db="EMBL/GenBank/DDBJ databases">
        <authorList>
            <person name="Arsene-Ploetze F."/>
        </authorList>
    </citation>
    <scope>NUCLEOTIDE SEQUENCE</scope>
    <source>
        <strain evidence="2">SBRY1</strain>
    </source>
</reference>